<comment type="caution">
    <text evidence="2">The sequence shown here is derived from an EMBL/GenBank/DDBJ whole genome shotgun (WGS) entry which is preliminary data.</text>
</comment>
<keyword evidence="3" id="KW-1185">Reference proteome</keyword>
<evidence type="ECO:0000313" key="2">
    <source>
        <dbReference type="EMBL" id="MDA0136740.1"/>
    </source>
</evidence>
<evidence type="ECO:0000256" key="1">
    <source>
        <dbReference type="SAM" id="MobiDB-lite"/>
    </source>
</evidence>
<dbReference type="Proteomes" id="UP001147700">
    <property type="component" value="Unassembled WGS sequence"/>
</dbReference>
<gene>
    <name evidence="2" type="ORF">OJ962_04465</name>
</gene>
<accession>A0ABT4RDX3</accession>
<dbReference type="EMBL" id="JAPCID010000006">
    <property type="protein sequence ID" value="MDA0136740.1"/>
    <property type="molecule type" value="Genomic_DNA"/>
</dbReference>
<protein>
    <submittedName>
        <fullName evidence="2">Uncharacterized protein</fullName>
    </submittedName>
</protein>
<organism evidence="2 3">
    <name type="scientific">Solirubrobacter deserti</name>
    <dbReference type="NCBI Taxonomy" id="2282478"/>
    <lineage>
        <taxon>Bacteria</taxon>
        <taxon>Bacillati</taxon>
        <taxon>Actinomycetota</taxon>
        <taxon>Thermoleophilia</taxon>
        <taxon>Solirubrobacterales</taxon>
        <taxon>Solirubrobacteraceae</taxon>
        <taxon>Solirubrobacter</taxon>
    </lineage>
</organism>
<proteinExistence type="predicted"/>
<name>A0ABT4RDX3_9ACTN</name>
<sequence length="57" mass="6178">MNAGLSTSPHQYSVPQVREVAPPAKPEAEPRRPLTQRELVAMSLLACPDRGGVAKRI</sequence>
<dbReference type="RefSeq" id="WP_270006208.1">
    <property type="nucleotide sequence ID" value="NZ_JAPCID010000006.1"/>
</dbReference>
<feature type="region of interest" description="Disordered" evidence="1">
    <location>
        <begin position="1"/>
        <end position="33"/>
    </location>
</feature>
<reference evidence="2" key="1">
    <citation type="submission" date="2022-10" db="EMBL/GenBank/DDBJ databases">
        <title>The WGS of Solirubrobacter sp. CPCC 204708.</title>
        <authorList>
            <person name="Jiang Z."/>
        </authorList>
    </citation>
    <scope>NUCLEOTIDE SEQUENCE</scope>
    <source>
        <strain evidence="2">CPCC 204708</strain>
    </source>
</reference>
<evidence type="ECO:0000313" key="3">
    <source>
        <dbReference type="Proteomes" id="UP001147700"/>
    </source>
</evidence>
<feature type="compositionally biased region" description="Polar residues" evidence="1">
    <location>
        <begin position="1"/>
        <end position="14"/>
    </location>
</feature>